<sequence>MSSEEAQMREAVRALAGALETMLNLIRADALPTTPEARTLMRKAMAFLDASTGQIVGSERSEEILSVATAVNRLIDSVREQILDDAVAASPVPDHPDM</sequence>
<organism evidence="1 2">
    <name type="scientific">Streptomyces noursei</name>
    <name type="common">Streptomyces albulus</name>
    <dbReference type="NCBI Taxonomy" id="1971"/>
    <lineage>
        <taxon>Bacteria</taxon>
        <taxon>Bacillati</taxon>
        <taxon>Actinomycetota</taxon>
        <taxon>Actinomycetes</taxon>
        <taxon>Kitasatosporales</taxon>
        <taxon>Streptomycetaceae</taxon>
        <taxon>Streptomyces</taxon>
    </lineage>
</organism>
<evidence type="ECO:0000313" key="2">
    <source>
        <dbReference type="Proteomes" id="UP000236047"/>
    </source>
</evidence>
<dbReference type="Gene3D" id="1.20.120.160">
    <property type="entry name" value="HPT domain"/>
    <property type="match status" value="1"/>
</dbReference>
<proteinExistence type="predicted"/>
<dbReference type="InterPro" id="IPR036641">
    <property type="entry name" value="HPT_dom_sf"/>
</dbReference>
<dbReference type="Proteomes" id="UP000236047">
    <property type="component" value="Unassembled WGS sequence"/>
</dbReference>
<gene>
    <name evidence="1" type="ORF">AOB60_08140</name>
</gene>
<protein>
    <submittedName>
        <fullName evidence="1">Uncharacterized protein</fullName>
    </submittedName>
</protein>
<comment type="caution">
    <text evidence="1">The sequence shown here is derived from an EMBL/GenBank/DDBJ whole genome shotgun (WGS) entry which is preliminary data.</text>
</comment>
<dbReference type="EMBL" id="LJSN01000002">
    <property type="protein sequence ID" value="PNE40777.1"/>
    <property type="molecule type" value="Genomic_DNA"/>
</dbReference>
<name>A0A2N8PIE1_STRNR</name>
<evidence type="ECO:0000313" key="1">
    <source>
        <dbReference type="EMBL" id="PNE40777.1"/>
    </source>
</evidence>
<dbReference type="GeneID" id="79896042"/>
<reference evidence="2" key="1">
    <citation type="submission" date="2015-09" db="EMBL/GenBank/DDBJ databases">
        <authorList>
            <person name="Graham D.E."/>
            <person name="Mahan K.M."/>
            <person name="Klingeman D.M."/>
            <person name="Fida T."/>
            <person name="Giannone R.J."/>
            <person name="Hettich R.L."/>
            <person name="Parry R.J."/>
            <person name="Spain J.C."/>
        </authorList>
    </citation>
    <scope>NUCLEOTIDE SEQUENCE [LARGE SCALE GENOMIC DNA]</scope>
    <source>
        <strain evidence="2">JCM 4701</strain>
    </source>
</reference>
<keyword evidence="2" id="KW-1185">Reference proteome</keyword>
<accession>A0A2N8PIE1</accession>
<dbReference type="AlphaFoldDB" id="A0A2N8PIE1"/>
<dbReference type="RefSeq" id="WP_073447018.1">
    <property type="nucleotide sequence ID" value="NZ_CP070326.1"/>
</dbReference>
<dbReference type="GO" id="GO:0000160">
    <property type="term" value="P:phosphorelay signal transduction system"/>
    <property type="evidence" value="ECO:0007669"/>
    <property type="project" value="InterPro"/>
</dbReference>